<dbReference type="Proteomes" id="UP001187415">
    <property type="component" value="Unassembled WGS sequence"/>
</dbReference>
<evidence type="ECO:0000259" key="2">
    <source>
        <dbReference type="PROSITE" id="PS50033"/>
    </source>
</evidence>
<organism evidence="3 4">
    <name type="scientific">Channa striata</name>
    <name type="common">Snakehead murrel</name>
    <name type="synonym">Ophicephalus striatus</name>
    <dbReference type="NCBI Taxonomy" id="64152"/>
    <lineage>
        <taxon>Eukaryota</taxon>
        <taxon>Metazoa</taxon>
        <taxon>Chordata</taxon>
        <taxon>Craniata</taxon>
        <taxon>Vertebrata</taxon>
        <taxon>Euteleostomi</taxon>
        <taxon>Actinopterygii</taxon>
        <taxon>Neopterygii</taxon>
        <taxon>Teleostei</taxon>
        <taxon>Neoteleostei</taxon>
        <taxon>Acanthomorphata</taxon>
        <taxon>Anabantaria</taxon>
        <taxon>Anabantiformes</taxon>
        <taxon>Channoidei</taxon>
        <taxon>Channidae</taxon>
        <taxon>Channa</taxon>
    </lineage>
</organism>
<accession>A0AA88SVG5</accession>
<feature type="domain" description="UBX" evidence="2">
    <location>
        <begin position="158"/>
        <end position="228"/>
    </location>
</feature>
<proteinExistence type="predicted"/>
<sequence length="241" mass="26339">MHLTRPKSSKGRSRPALSSPSVHGPPASPESSAWCRPDGNLRAQSQPITWHGSQDEAVHVLQHSPAAAPPPLSLNKYRVLPSIERRPFEVNPGRSLDKNMSTLSLYDDALLQHIQNHVEPDLSCSTGDQRAEGVWANPSEPGGVLVTKEAGARGSLLLAIRAPCGRRFQQHFDPRDTLSMVRASAEARFGALYGDASIETMDVPRRSFKDMDMTLAQCGILNKSVLCISQDDDSVMEHEKA</sequence>
<dbReference type="SMART" id="SM00166">
    <property type="entry name" value="UBX"/>
    <property type="match status" value="1"/>
</dbReference>
<gene>
    <name evidence="3" type="ORF">Q5P01_008121</name>
</gene>
<feature type="compositionally biased region" description="Basic residues" evidence="1">
    <location>
        <begin position="1"/>
        <end position="13"/>
    </location>
</feature>
<feature type="region of interest" description="Disordered" evidence="1">
    <location>
        <begin position="1"/>
        <end position="45"/>
    </location>
</feature>
<dbReference type="CDD" id="cd17076">
    <property type="entry name" value="UBX_UBXN10"/>
    <property type="match status" value="1"/>
</dbReference>
<evidence type="ECO:0000256" key="1">
    <source>
        <dbReference type="SAM" id="MobiDB-lite"/>
    </source>
</evidence>
<evidence type="ECO:0000313" key="4">
    <source>
        <dbReference type="Proteomes" id="UP001187415"/>
    </source>
</evidence>
<dbReference type="Gene3D" id="3.10.20.90">
    <property type="entry name" value="Phosphatidylinositol 3-kinase Catalytic Subunit, Chain A, domain 1"/>
    <property type="match status" value="1"/>
</dbReference>
<dbReference type="AlphaFoldDB" id="A0AA88SVG5"/>
<keyword evidence="4" id="KW-1185">Reference proteome</keyword>
<dbReference type="EMBL" id="JAUPFM010000005">
    <property type="protein sequence ID" value="KAK2851845.1"/>
    <property type="molecule type" value="Genomic_DNA"/>
</dbReference>
<evidence type="ECO:0000313" key="3">
    <source>
        <dbReference type="EMBL" id="KAK2851845.1"/>
    </source>
</evidence>
<dbReference type="SUPFAM" id="SSF54236">
    <property type="entry name" value="Ubiquitin-like"/>
    <property type="match status" value="1"/>
</dbReference>
<reference evidence="3" key="1">
    <citation type="submission" date="2023-07" db="EMBL/GenBank/DDBJ databases">
        <title>Chromosome-level Genome Assembly of Striped Snakehead (Channa striata).</title>
        <authorList>
            <person name="Liu H."/>
        </authorList>
    </citation>
    <scope>NUCLEOTIDE SEQUENCE</scope>
    <source>
        <strain evidence="3">Gz</strain>
        <tissue evidence="3">Muscle</tissue>
    </source>
</reference>
<dbReference type="PROSITE" id="PS50033">
    <property type="entry name" value="UBX"/>
    <property type="match status" value="1"/>
</dbReference>
<dbReference type="Pfam" id="PF00789">
    <property type="entry name" value="UBX"/>
    <property type="match status" value="1"/>
</dbReference>
<name>A0AA88SVG5_CHASR</name>
<comment type="caution">
    <text evidence="3">The sequence shown here is derived from an EMBL/GenBank/DDBJ whole genome shotgun (WGS) entry which is preliminary data.</text>
</comment>
<dbReference type="InterPro" id="IPR001012">
    <property type="entry name" value="UBX_dom"/>
</dbReference>
<protein>
    <recommendedName>
        <fullName evidence="2">UBX domain-containing protein</fullName>
    </recommendedName>
</protein>
<dbReference type="InterPro" id="IPR029071">
    <property type="entry name" value="Ubiquitin-like_domsf"/>
</dbReference>